<protein>
    <recommendedName>
        <fullName evidence="2">SMP-30/Gluconolactonase/LRE-like region domain-containing protein</fullName>
    </recommendedName>
</protein>
<accession>A0A5N5DIW7</accession>
<evidence type="ECO:0000259" key="2">
    <source>
        <dbReference type="Pfam" id="PF08450"/>
    </source>
</evidence>
<dbReference type="PANTHER" id="PTHR47064:SF2">
    <property type="entry name" value="SMP-30_GLUCONOLACTONASE_LRE-LIKE REGION DOMAIN-CONTAINING PROTEIN-RELATED"/>
    <property type="match status" value="1"/>
</dbReference>
<reference evidence="3 4" key="1">
    <citation type="journal article" date="2019" name="Sci. Rep.">
        <title>A multi-omics analysis of the grapevine pathogen Lasiodiplodia theobromae reveals that temperature affects the expression of virulence- and pathogenicity-related genes.</title>
        <authorList>
            <person name="Felix C."/>
            <person name="Meneses R."/>
            <person name="Goncalves M.F.M."/>
            <person name="Tilleman L."/>
            <person name="Duarte A.S."/>
            <person name="Jorrin-Novo J.V."/>
            <person name="Van de Peer Y."/>
            <person name="Deforce D."/>
            <person name="Van Nieuwerburgh F."/>
            <person name="Esteves A.C."/>
            <person name="Alves A."/>
        </authorList>
    </citation>
    <scope>NUCLEOTIDE SEQUENCE [LARGE SCALE GENOMIC DNA]</scope>
    <source>
        <strain evidence="3 4">LA-SOL3</strain>
    </source>
</reference>
<comment type="caution">
    <text evidence="3">The sequence shown here is derived from an EMBL/GenBank/DDBJ whole genome shotgun (WGS) entry which is preliminary data.</text>
</comment>
<dbReference type="InterPro" id="IPR052988">
    <property type="entry name" value="Oryzine_lactonohydrolase"/>
</dbReference>
<proteinExistence type="predicted"/>
<feature type="domain" description="SMP-30/Gluconolactonase/LRE-like region" evidence="2">
    <location>
        <begin position="111"/>
        <end position="290"/>
    </location>
</feature>
<dbReference type="AlphaFoldDB" id="A0A5N5DIW7"/>
<feature type="signal peptide" evidence="1">
    <location>
        <begin position="1"/>
        <end position="19"/>
    </location>
</feature>
<dbReference type="InterPro" id="IPR011042">
    <property type="entry name" value="6-blade_b-propeller_TolB-like"/>
</dbReference>
<name>A0A5N5DIW7_9PEZI</name>
<dbReference type="Proteomes" id="UP000325902">
    <property type="component" value="Unassembled WGS sequence"/>
</dbReference>
<dbReference type="PANTHER" id="PTHR47064">
    <property type="entry name" value="PUTATIVE (AFU_ORTHOLOGUE AFUA_1G08990)-RELATED"/>
    <property type="match status" value="1"/>
</dbReference>
<dbReference type="Gene3D" id="2.120.10.30">
    <property type="entry name" value="TolB, C-terminal domain"/>
    <property type="match status" value="1"/>
</dbReference>
<organism evidence="3 4">
    <name type="scientific">Lasiodiplodia theobromae</name>
    <dbReference type="NCBI Taxonomy" id="45133"/>
    <lineage>
        <taxon>Eukaryota</taxon>
        <taxon>Fungi</taxon>
        <taxon>Dikarya</taxon>
        <taxon>Ascomycota</taxon>
        <taxon>Pezizomycotina</taxon>
        <taxon>Dothideomycetes</taxon>
        <taxon>Dothideomycetes incertae sedis</taxon>
        <taxon>Botryosphaeriales</taxon>
        <taxon>Botryosphaeriaceae</taxon>
        <taxon>Lasiodiplodia</taxon>
    </lineage>
</organism>
<sequence>MKHSIALAIFGATASAATADGVARKCSSYPFPEFVCMHRYGSVLPLDFVRTENLTFGQQTTYGSTLVPNDPSFSNVANATFLVWDEKLAQEILGENPVYEFMFKIDESIHEAPVYVPDTNELFFSKLKRNWLAQYVVDFNNDPPTLSEKTASPPIYAPTGARYRDGLIYFAVGGGNASLEGHAFRPGIYSLDPKTMESKAVVNNYYGYYFNLVDDLDIDAHGNIWFTDNLLARNAHINTEAPQIGAATYRFSPRTGAVSIVDDTLQAPNGLAFSPPDDGRRTLYLTDTGAGVPMIDPRVAWQDVPGIAWNGTRKRTVYAYDVVDDENDENDDEGKGSAAVAAAPWLKNKRPIYAAMEYVPDGLKVAANGYVLAGTGKGVDVLEAGSGRPVLRVQTNFTAVNFDFVGEERREELWIVGQGGVARVKWNLTGPVF</sequence>
<dbReference type="Pfam" id="PF08450">
    <property type="entry name" value="SGL"/>
    <property type="match status" value="1"/>
</dbReference>
<dbReference type="EMBL" id="VCHE01000018">
    <property type="protein sequence ID" value="KAB2577271.1"/>
    <property type="molecule type" value="Genomic_DNA"/>
</dbReference>
<evidence type="ECO:0000256" key="1">
    <source>
        <dbReference type="SAM" id="SignalP"/>
    </source>
</evidence>
<keyword evidence="1" id="KW-0732">Signal</keyword>
<dbReference type="SUPFAM" id="SSF63829">
    <property type="entry name" value="Calcium-dependent phosphotriesterase"/>
    <property type="match status" value="1"/>
</dbReference>
<gene>
    <name evidence="3" type="ORF">DBV05_g4103</name>
</gene>
<evidence type="ECO:0000313" key="3">
    <source>
        <dbReference type="EMBL" id="KAB2577271.1"/>
    </source>
</evidence>
<keyword evidence="4" id="KW-1185">Reference proteome</keyword>
<feature type="chain" id="PRO_5024953411" description="SMP-30/Gluconolactonase/LRE-like region domain-containing protein" evidence="1">
    <location>
        <begin position="20"/>
        <end position="433"/>
    </location>
</feature>
<evidence type="ECO:0000313" key="4">
    <source>
        <dbReference type="Proteomes" id="UP000325902"/>
    </source>
</evidence>
<dbReference type="OrthoDB" id="423498at2759"/>
<dbReference type="InterPro" id="IPR013658">
    <property type="entry name" value="SGL"/>
</dbReference>